<evidence type="ECO:0000259" key="4">
    <source>
        <dbReference type="Pfam" id="PF00361"/>
    </source>
</evidence>
<reference evidence="5 6" key="1">
    <citation type="submission" date="2024-05" db="EMBL/GenBank/DDBJ databases">
        <authorList>
            <consortium name="Candidatus Magnetaquicoccaceae bacterium FCR-1 genome sequencing consortium"/>
            <person name="Shimoshige H."/>
            <person name="Shimamura S."/>
            <person name="Taoka A."/>
            <person name="Kobayashi H."/>
            <person name="Maekawa T."/>
        </authorList>
    </citation>
    <scope>NUCLEOTIDE SEQUENCE [LARGE SCALE GENOMIC DNA]</scope>
    <source>
        <strain evidence="5 6">FCR-1</strain>
    </source>
</reference>
<dbReference type="Proteomes" id="UP001628193">
    <property type="component" value="Unassembled WGS sequence"/>
</dbReference>
<name>A0ABQ0CCG2_9PROT</name>
<feature type="transmembrane region" description="Helical" evidence="3">
    <location>
        <begin position="73"/>
        <end position="102"/>
    </location>
</feature>
<evidence type="ECO:0000313" key="6">
    <source>
        <dbReference type="Proteomes" id="UP001628193"/>
    </source>
</evidence>
<keyword evidence="2 3" id="KW-0812">Transmembrane</keyword>
<feature type="transmembrane region" description="Helical" evidence="3">
    <location>
        <begin position="412"/>
        <end position="435"/>
    </location>
</feature>
<reference evidence="5 6" key="2">
    <citation type="submission" date="2024-09" db="EMBL/GenBank/DDBJ databases">
        <title>Draft genome sequence of Candidatus Magnetaquicoccaceae bacterium FCR-1.</title>
        <authorList>
            <person name="Shimoshige H."/>
            <person name="Shimamura S."/>
            <person name="Taoka A."/>
            <person name="Kobayashi H."/>
            <person name="Maekawa T."/>
        </authorList>
    </citation>
    <scope>NUCLEOTIDE SEQUENCE [LARGE SCALE GENOMIC DNA]</scope>
    <source>
        <strain evidence="5 6">FCR-1</strain>
    </source>
</reference>
<dbReference type="PANTHER" id="PTHR43507:SF1">
    <property type="entry name" value="NADH-UBIQUINONE OXIDOREDUCTASE CHAIN 4"/>
    <property type="match status" value="1"/>
</dbReference>
<organism evidence="5 6">
    <name type="scientific">Candidatus Magnetaquiglobus chichijimensis</name>
    <dbReference type="NCBI Taxonomy" id="3141448"/>
    <lineage>
        <taxon>Bacteria</taxon>
        <taxon>Pseudomonadati</taxon>
        <taxon>Pseudomonadota</taxon>
        <taxon>Magnetococcia</taxon>
        <taxon>Magnetococcales</taxon>
        <taxon>Candidatus Magnetaquicoccaceae</taxon>
        <taxon>Candidatus Magnetaquiglobus</taxon>
    </lineage>
</organism>
<dbReference type="Pfam" id="PF00361">
    <property type="entry name" value="Proton_antipo_M"/>
    <property type="match status" value="1"/>
</dbReference>
<feature type="transmembrane region" description="Helical" evidence="3">
    <location>
        <begin position="334"/>
        <end position="356"/>
    </location>
</feature>
<evidence type="ECO:0000313" key="5">
    <source>
        <dbReference type="EMBL" id="GAB0058589.1"/>
    </source>
</evidence>
<proteinExistence type="predicted"/>
<keyword evidence="6" id="KW-1185">Reference proteome</keyword>
<comment type="caution">
    <text evidence="5">The sequence shown here is derived from an EMBL/GenBank/DDBJ whole genome shotgun (WGS) entry which is preliminary data.</text>
</comment>
<gene>
    <name evidence="5" type="primary">nuoM_2</name>
    <name evidence="5" type="ORF">SIID45300_02940</name>
</gene>
<feature type="transmembrane region" description="Helical" evidence="3">
    <location>
        <begin position="137"/>
        <end position="157"/>
    </location>
</feature>
<comment type="subcellular location">
    <subcellularLocation>
        <location evidence="1">Endomembrane system</location>
        <topology evidence="1">Multi-pass membrane protein</topology>
    </subcellularLocation>
    <subcellularLocation>
        <location evidence="2">Membrane</location>
        <topology evidence="2">Multi-pass membrane protein</topology>
    </subcellularLocation>
</comment>
<dbReference type="InterPro" id="IPR003918">
    <property type="entry name" value="NADH_UbQ_OxRdtase"/>
</dbReference>
<protein>
    <submittedName>
        <fullName evidence="5">NADH-quinone oxidoreductase subunit M</fullName>
    </submittedName>
</protein>
<feature type="transmembrane region" description="Helical" evidence="3">
    <location>
        <begin position="217"/>
        <end position="235"/>
    </location>
</feature>
<evidence type="ECO:0000256" key="3">
    <source>
        <dbReference type="SAM" id="Phobius"/>
    </source>
</evidence>
<feature type="transmembrane region" description="Helical" evidence="3">
    <location>
        <begin position="33"/>
        <end position="53"/>
    </location>
</feature>
<dbReference type="InterPro" id="IPR001750">
    <property type="entry name" value="ND/Mrp_TM"/>
</dbReference>
<feature type="transmembrane region" description="Helical" evidence="3">
    <location>
        <begin position="368"/>
        <end position="392"/>
    </location>
</feature>
<feature type="transmembrane region" description="Helical" evidence="3">
    <location>
        <begin position="278"/>
        <end position="301"/>
    </location>
</feature>
<evidence type="ECO:0000256" key="1">
    <source>
        <dbReference type="ARBA" id="ARBA00004127"/>
    </source>
</evidence>
<keyword evidence="3" id="KW-0472">Membrane</keyword>
<dbReference type="PANTHER" id="PTHR43507">
    <property type="entry name" value="NADH-UBIQUINONE OXIDOREDUCTASE CHAIN 4"/>
    <property type="match status" value="1"/>
</dbReference>
<feature type="transmembrane region" description="Helical" evidence="3">
    <location>
        <begin position="169"/>
        <end position="188"/>
    </location>
</feature>
<feature type="transmembrane region" description="Helical" evidence="3">
    <location>
        <begin position="308"/>
        <end position="328"/>
    </location>
</feature>
<sequence length="503" mass="55425">MTIHTIDTHLLGWLQLLPALGALWLLFVHRTWLAWPIALTTGIGELLLSLRLYQNFDPTTNWQWYARLPFTDWLVQASAADGITVLFVLLTTFLCLLVLFYGGLVRRFHHLPRFFAVVLACESTLVGQFAALDLLWYTLMAALQTGLVGYLLTNWSLTADERLANQRYYQFMGTSLLLILAATLMLGWHHAELTHGHWSFELTTLVQDPRSPYLQSVIFYLLFYGLAIRVPLFPLHGWLPQVMEHGTVAAAMVLLLGLKTGIHGMLRFVFPLFPDAVWRWHEFVIAIAAFGILYSALLALVQRNLRKLLAYAVVSHTGILVIGLFSLHPHAFQGSIMLTGSFGLAITTLMLMAGIVHQRTRSLAFERLGGLLSPLPWVGIAFLVAAFSVVGMPGTPGFDAVHLLLEAAIERFGALVTVLAALGNVVAAACLLWAFQRAFLATPSAQALPLASLPRATPIEKGLATLLIAVQLASGFNADPWLALVKNSAQTLAAPFVHLGERP</sequence>
<feature type="transmembrane region" description="Helical" evidence="3">
    <location>
        <begin position="247"/>
        <end position="266"/>
    </location>
</feature>
<dbReference type="RefSeq" id="WP_420906309.1">
    <property type="nucleotide sequence ID" value="NZ_BAAFGK010000005.1"/>
</dbReference>
<feature type="transmembrane region" description="Helical" evidence="3">
    <location>
        <begin position="114"/>
        <end position="131"/>
    </location>
</feature>
<accession>A0ABQ0CCG2</accession>
<feature type="transmembrane region" description="Helical" evidence="3">
    <location>
        <begin position="6"/>
        <end position="26"/>
    </location>
</feature>
<feature type="domain" description="NADH:quinone oxidoreductase/Mrp antiporter transmembrane" evidence="4">
    <location>
        <begin position="146"/>
        <end position="418"/>
    </location>
</feature>
<keyword evidence="3" id="KW-1133">Transmembrane helix</keyword>
<evidence type="ECO:0000256" key="2">
    <source>
        <dbReference type="RuleBase" id="RU000320"/>
    </source>
</evidence>
<dbReference type="EMBL" id="BAAFGK010000005">
    <property type="protein sequence ID" value="GAB0058589.1"/>
    <property type="molecule type" value="Genomic_DNA"/>
</dbReference>